<dbReference type="InterPro" id="IPR050565">
    <property type="entry name" value="LYPA1-2/EST-like"/>
</dbReference>
<dbReference type="InterPro" id="IPR029058">
    <property type="entry name" value="AB_hydrolase_fold"/>
</dbReference>
<dbReference type="SUPFAM" id="SSF53474">
    <property type="entry name" value="alpha/beta-Hydrolases"/>
    <property type="match status" value="1"/>
</dbReference>
<dbReference type="OrthoDB" id="9801763at2"/>
<evidence type="ECO:0000256" key="1">
    <source>
        <dbReference type="ARBA" id="ARBA00006499"/>
    </source>
</evidence>
<keyword evidence="5" id="KW-1185">Reference proteome</keyword>
<comment type="similarity">
    <text evidence="1">Belongs to the AB hydrolase superfamily. AB hydrolase 2 family.</text>
</comment>
<reference evidence="5" key="1">
    <citation type="submission" date="2016-10" db="EMBL/GenBank/DDBJ databases">
        <authorList>
            <person name="Varghese N."/>
            <person name="Submissions S."/>
        </authorList>
    </citation>
    <scope>NUCLEOTIDE SEQUENCE [LARGE SCALE GENOMIC DNA]</scope>
    <source>
        <strain evidence="5">DSM 18887</strain>
    </source>
</reference>
<dbReference type="PANTHER" id="PTHR10655">
    <property type="entry name" value="LYSOPHOSPHOLIPASE-RELATED"/>
    <property type="match status" value="1"/>
</dbReference>
<evidence type="ECO:0000313" key="4">
    <source>
        <dbReference type="EMBL" id="SER04655.1"/>
    </source>
</evidence>
<gene>
    <name evidence="4" type="ORF">SAMN03080615_03716</name>
</gene>
<dbReference type="PANTHER" id="PTHR10655:SF17">
    <property type="entry name" value="LYSOPHOSPHOLIPASE-LIKE PROTEIN 1"/>
    <property type="match status" value="1"/>
</dbReference>
<dbReference type="Pfam" id="PF02230">
    <property type="entry name" value="Abhydrolase_2"/>
    <property type="match status" value="1"/>
</dbReference>
<proteinExistence type="inferred from homology"/>
<protein>
    <submittedName>
        <fullName evidence="4">Phospholipase/carboxylesterase</fullName>
    </submittedName>
</protein>
<feature type="domain" description="Phospholipase/carboxylesterase/thioesterase" evidence="3">
    <location>
        <begin position="12"/>
        <end position="214"/>
    </location>
</feature>
<evidence type="ECO:0000256" key="2">
    <source>
        <dbReference type="ARBA" id="ARBA00022801"/>
    </source>
</evidence>
<keyword evidence="2" id="KW-0378">Hydrolase</keyword>
<dbReference type="Proteomes" id="UP000198749">
    <property type="component" value="Unassembled WGS sequence"/>
</dbReference>
<dbReference type="AlphaFoldDB" id="A0A1H9L0F3"/>
<sequence>MPSIRFESLTATPAALILMFHGVGANPESLQPLGESLHQYNPDLEIRIPAGFSPSTISPAGFQWFDVIGVTEENRLARVQEAMPAFNRLIHDEAASAGVPLDKVVLMGFSQGTIMSLEWLKQSSEAVAGIIGIAGRFAELPQHAPACSAPDNPLPVCLIHGEADQVISVTQSQQSHQHLSELGINSELHLLPATPHTITQTMYPIITNFIQKTI</sequence>
<dbReference type="InterPro" id="IPR003140">
    <property type="entry name" value="PLipase/COase/thioEstase"/>
</dbReference>
<dbReference type="Gene3D" id="3.40.50.1820">
    <property type="entry name" value="alpha/beta hydrolase"/>
    <property type="match status" value="1"/>
</dbReference>
<evidence type="ECO:0000313" key="5">
    <source>
        <dbReference type="Proteomes" id="UP000198749"/>
    </source>
</evidence>
<dbReference type="STRING" id="355243.SAMN03080615_03716"/>
<dbReference type="EMBL" id="FOGB01000015">
    <property type="protein sequence ID" value="SER04655.1"/>
    <property type="molecule type" value="Genomic_DNA"/>
</dbReference>
<organism evidence="4 5">
    <name type="scientific">Amphritea atlantica</name>
    <dbReference type="NCBI Taxonomy" id="355243"/>
    <lineage>
        <taxon>Bacteria</taxon>
        <taxon>Pseudomonadati</taxon>
        <taxon>Pseudomonadota</taxon>
        <taxon>Gammaproteobacteria</taxon>
        <taxon>Oceanospirillales</taxon>
        <taxon>Oceanospirillaceae</taxon>
        <taxon>Amphritea</taxon>
    </lineage>
</organism>
<evidence type="ECO:0000259" key="3">
    <source>
        <dbReference type="Pfam" id="PF02230"/>
    </source>
</evidence>
<name>A0A1H9L0F3_9GAMM</name>
<accession>A0A1H9L0F3</accession>
<dbReference type="RefSeq" id="WP_091361174.1">
    <property type="nucleotide sequence ID" value="NZ_AP025284.1"/>
</dbReference>
<dbReference type="GO" id="GO:0016787">
    <property type="term" value="F:hydrolase activity"/>
    <property type="evidence" value="ECO:0007669"/>
    <property type="project" value="UniProtKB-KW"/>
</dbReference>